<organism evidence="2 3">
    <name type="scientific">Mytilus galloprovincialis</name>
    <name type="common">Mediterranean mussel</name>
    <dbReference type="NCBI Taxonomy" id="29158"/>
    <lineage>
        <taxon>Eukaryota</taxon>
        <taxon>Metazoa</taxon>
        <taxon>Spiralia</taxon>
        <taxon>Lophotrochozoa</taxon>
        <taxon>Mollusca</taxon>
        <taxon>Bivalvia</taxon>
        <taxon>Autobranchia</taxon>
        <taxon>Pteriomorphia</taxon>
        <taxon>Mytilida</taxon>
        <taxon>Mytiloidea</taxon>
        <taxon>Mytilidae</taxon>
        <taxon>Mytilinae</taxon>
        <taxon>Mytilus</taxon>
    </lineage>
</organism>
<accession>A0A8B6CN56</accession>
<sequence>MDRNIVNICCLFVIILLAPHCSCYHKFHKPEYAFHLDNAGNAIAGFVDSGVKEGSKVLVNPAQGHLSLEEGEVVKYLQVKVRSGNFTGDEDYVLENTNAFKVDENGYIIVNNTEKFNHFGVFEFYVSIVVMFRLADIVLGSSTVYCWGHLNIKPFIFYLKSKYVFFNEIHFDLNFKFVTNIMSLVFIYSFQSTNTQGIHIYFTGTSNIKFCLTAMLF</sequence>
<keyword evidence="1" id="KW-0732">Signal</keyword>
<proteinExistence type="predicted"/>
<protein>
    <submittedName>
        <fullName evidence="2">Uncharacterized protein</fullName>
    </submittedName>
</protein>
<feature type="signal peptide" evidence="1">
    <location>
        <begin position="1"/>
        <end position="23"/>
    </location>
</feature>
<comment type="caution">
    <text evidence="2">The sequence shown here is derived from an EMBL/GenBank/DDBJ whole genome shotgun (WGS) entry which is preliminary data.</text>
</comment>
<keyword evidence="3" id="KW-1185">Reference proteome</keyword>
<evidence type="ECO:0000256" key="1">
    <source>
        <dbReference type="SAM" id="SignalP"/>
    </source>
</evidence>
<dbReference type="EMBL" id="UYJE01001994">
    <property type="protein sequence ID" value="VDI07035.1"/>
    <property type="molecule type" value="Genomic_DNA"/>
</dbReference>
<feature type="chain" id="PRO_5032417168" evidence="1">
    <location>
        <begin position="24"/>
        <end position="217"/>
    </location>
</feature>
<evidence type="ECO:0000313" key="2">
    <source>
        <dbReference type="EMBL" id="VDI07035.1"/>
    </source>
</evidence>
<dbReference type="Proteomes" id="UP000596742">
    <property type="component" value="Unassembled WGS sequence"/>
</dbReference>
<evidence type="ECO:0000313" key="3">
    <source>
        <dbReference type="Proteomes" id="UP000596742"/>
    </source>
</evidence>
<dbReference type="OrthoDB" id="6187957at2759"/>
<name>A0A8B6CN56_MYTGA</name>
<dbReference type="AlphaFoldDB" id="A0A8B6CN56"/>
<reference evidence="2" key="1">
    <citation type="submission" date="2018-11" db="EMBL/GenBank/DDBJ databases">
        <authorList>
            <person name="Alioto T."/>
            <person name="Alioto T."/>
        </authorList>
    </citation>
    <scope>NUCLEOTIDE SEQUENCE</scope>
</reference>
<gene>
    <name evidence="2" type="ORF">MGAL_10B010331</name>
</gene>